<keyword evidence="3" id="KW-1185">Reference proteome</keyword>
<sequence length="124" mass="13136">MKKTIQAIQRGRAGRLVAAAVVSGALIGLTAATPAQAATRHNLMITNVPSGTNYVRVWVGAEVTLRCLPVQAGKDKNAGVSVTSGSSVYTQSYKECDGFMISGSARSRTVPDNLTTTNYWFSLK</sequence>
<proteinExistence type="predicted"/>
<evidence type="ECO:0000256" key="1">
    <source>
        <dbReference type="SAM" id="SignalP"/>
    </source>
</evidence>
<accession>A0A5P8KBB5</accession>
<feature type="signal peptide" evidence="1">
    <location>
        <begin position="1"/>
        <end position="37"/>
    </location>
</feature>
<evidence type="ECO:0000313" key="2">
    <source>
        <dbReference type="EMBL" id="QFQ99839.1"/>
    </source>
</evidence>
<reference evidence="2 3" key="1">
    <citation type="submission" date="2019-10" db="EMBL/GenBank/DDBJ databases">
        <title>Streptomyces sp. strain GY16 isolated from leaves of Broussonetia papyrifera.</title>
        <authorList>
            <person name="Mo P."/>
        </authorList>
    </citation>
    <scope>NUCLEOTIDE SEQUENCE [LARGE SCALE GENOMIC DNA]</scope>
    <source>
        <strain evidence="2 3">GY16</strain>
    </source>
</reference>
<dbReference type="RefSeq" id="WP_152171224.1">
    <property type="nucleotide sequence ID" value="NZ_CP045096.1"/>
</dbReference>
<name>A0A5P8KBB5_9ACTN</name>
<evidence type="ECO:0008006" key="4">
    <source>
        <dbReference type="Google" id="ProtNLM"/>
    </source>
</evidence>
<dbReference type="Proteomes" id="UP000327294">
    <property type="component" value="Chromosome"/>
</dbReference>
<dbReference type="KEGG" id="sphv:F9278_30905"/>
<keyword evidence="1" id="KW-0732">Signal</keyword>
<organism evidence="2 3">
    <name type="scientific">Streptomyces phaeolivaceus</name>
    <dbReference type="NCBI Taxonomy" id="2653200"/>
    <lineage>
        <taxon>Bacteria</taxon>
        <taxon>Bacillati</taxon>
        <taxon>Actinomycetota</taxon>
        <taxon>Actinomycetes</taxon>
        <taxon>Kitasatosporales</taxon>
        <taxon>Streptomycetaceae</taxon>
        <taxon>Streptomyces</taxon>
    </lineage>
</organism>
<dbReference type="AlphaFoldDB" id="A0A5P8KBB5"/>
<dbReference type="EMBL" id="CP045096">
    <property type="protein sequence ID" value="QFQ99839.1"/>
    <property type="molecule type" value="Genomic_DNA"/>
</dbReference>
<gene>
    <name evidence="2" type="ORF">F9278_30905</name>
</gene>
<feature type="chain" id="PRO_5024920713" description="Serine protease" evidence="1">
    <location>
        <begin position="38"/>
        <end position="124"/>
    </location>
</feature>
<evidence type="ECO:0000313" key="3">
    <source>
        <dbReference type="Proteomes" id="UP000327294"/>
    </source>
</evidence>
<protein>
    <recommendedName>
        <fullName evidence="4">Serine protease</fullName>
    </recommendedName>
</protein>